<feature type="transmembrane region" description="Helical" evidence="2">
    <location>
        <begin position="1174"/>
        <end position="1194"/>
    </location>
</feature>
<dbReference type="CDD" id="cd00064">
    <property type="entry name" value="FU"/>
    <property type="match status" value="3"/>
</dbReference>
<dbReference type="OrthoDB" id="300641at2759"/>
<dbReference type="InterPro" id="IPR006212">
    <property type="entry name" value="Furin_repeat"/>
</dbReference>
<reference evidence="3 4" key="1">
    <citation type="submission" date="2016-11" db="EMBL/GenBank/DDBJ databases">
        <title>The macronuclear genome of Stentor coeruleus: a giant cell with tiny introns.</title>
        <authorList>
            <person name="Slabodnick M."/>
            <person name="Ruby J.G."/>
            <person name="Reiff S.B."/>
            <person name="Swart E.C."/>
            <person name="Gosai S."/>
            <person name="Prabakaran S."/>
            <person name="Witkowska E."/>
            <person name="Larue G.E."/>
            <person name="Fisher S."/>
            <person name="Freeman R.M."/>
            <person name="Gunawardena J."/>
            <person name="Chu W."/>
            <person name="Stover N.A."/>
            <person name="Gregory B.D."/>
            <person name="Nowacki M."/>
            <person name="Derisi J."/>
            <person name="Roy S.W."/>
            <person name="Marshall W.F."/>
            <person name="Sood P."/>
        </authorList>
    </citation>
    <scope>NUCLEOTIDE SEQUENCE [LARGE SCALE GENOMIC DNA]</scope>
    <source>
        <strain evidence="3">WM001</strain>
    </source>
</reference>
<feature type="transmembrane region" description="Helical" evidence="2">
    <location>
        <begin position="1214"/>
        <end position="1241"/>
    </location>
</feature>
<evidence type="ECO:0008006" key="5">
    <source>
        <dbReference type="Google" id="ProtNLM"/>
    </source>
</evidence>
<dbReference type="InterPro" id="IPR009030">
    <property type="entry name" value="Growth_fac_rcpt_cys_sf"/>
</dbReference>
<keyword evidence="2" id="KW-1133">Transmembrane helix</keyword>
<evidence type="ECO:0000313" key="3">
    <source>
        <dbReference type="EMBL" id="OMJ75191.1"/>
    </source>
</evidence>
<protein>
    <recommendedName>
        <fullName evidence="5">TNFR-Cys domain-containing protein</fullName>
    </recommendedName>
</protein>
<name>A0A1R2BEJ8_9CILI</name>
<feature type="region of interest" description="Disordered" evidence="1">
    <location>
        <begin position="1322"/>
        <end position="1347"/>
    </location>
</feature>
<dbReference type="PANTHER" id="PTHR46987">
    <property type="entry name" value="NEUROHYPOPHYSIAL HORMONES, N-TERMINAL DOMAIN CONTAINING PROTEIN"/>
    <property type="match status" value="1"/>
</dbReference>
<dbReference type="SUPFAM" id="SSF57184">
    <property type="entry name" value="Growth factor receptor domain"/>
    <property type="match status" value="1"/>
</dbReference>
<dbReference type="InterPro" id="IPR051514">
    <property type="entry name" value="R-spondin"/>
</dbReference>
<organism evidence="3 4">
    <name type="scientific">Stentor coeruleus</name>
    <dbReference type="NCBI Taxonomy" id="5963"/>
    <lineage>
        <taxon>Eukaryota</taxon>
        <taxon>Sar</taxon>
        <taxon>Alveolata</taxon>
        <taxon>Ciliophora</taxon>
        <taxon>Postciliodesmatophora</taxon>
        <taxon>Heterotrichea</taxon>
        <taxon>Heterotrichida</taxon>
        <taxon>Stentoridae</taxon>
        <taxon>Stentor</taxon>
    </lineage>
</organism>
<evidence type="ECO:0000256" key="2">
    <source>
        <dbReference type="SAM" id="Phobius"/>
    </source>
</evidence>
<feature type="transmembrane region" description="Helical" evidence="2">
    <location>
        <begin position="1134"/>
        <end position="1154"/>
    </location>
</feature>
<dbReference type="PANTHER" id="PTHR46987:SF7">
    <property type="entry name" value="TNFR-CYS DOMAIN-CONTAINING PROTEIN"/>
    <property type="match status" value="1"/>
</dbReference>
<accession>A0A1R2BEJ8</accession>
<evidence type="ECO:0000313" key="4">
    <source>
        <dbReference type="Proteomes" id="UP000187209"/>
    </source>
</evidence>
<dbReference type="EMBL" id="MPUH01000705">
    <property type="protein sequence ID" value="OMJ75191.1"/>
    <property type="molecule type" value="Genomic_DNA"/>
</dbReference>
<sequence length="1430" mass="158767">MMMTILLIELVKGSIIQTASVSADNYSIRSTASITFSMILVNTIPDKGKIFILFPDDFSSPNTALCTVIYGASFPSNTICSFGSKNFNISNCFPSKDNTITFALYSIPTPLYSGKTKSFEIYTLTSTDSVIDYISSGLTIEFFPVSLKTASLIPSISIVNTFSSWTLSFSSNYEIPGLYIEFPIWNLNLNPPKAYEKSYCENITCNAINSIFYIDYIISFTCSCSNNILYIPGSSPGGEVYIQLEMQTPPITGQITDFYITSGKSLEYTIETLEIIVQIDTPGNITFSFIPDDSVIKYQTNYLLLFNCSSPVSASSELIINFTSGIISLSSSIIGIYGLNFFPDYIIKEDSIIITQSFIDYIPENTEFALRLLDVINPNTLGIGYIELFITTSDGNKVCQGEFSLDFSPLWIDTIVSLSSFKINEEISFSFEFDTDLFSLESSMIITFPNSFAFTQRISCTGQIICEFSFPEVFIWEINSTKVDIEGVLNPGTTEKTDFFVIKLFEDDNFVYEVAENREIYVQPESGVLNCSVYSISDVVGNDTEYAFSISLENEVYGDAVLMISFPSQVGFGSESRCYEIVGLSPQAYCIFVPPIVIVKSGFVDGFISSFNIKMSGLINPNSTCSSDSFQIQTYQGSYIIDNLISNTIIKLSTPGDLICDITGTSYTVGEISSYTFYITSTNNIPSTLKIQFPNDFTLINPICSKISSFLISLSCTLQNNNEISISLIMSIKSKIIVFTISNIQNPLMLISKSSLEVKTYDKFCEVDMGYGEIIIQRPGDLIVNINSSTNILGYTSDMFFTVQFTNPIPLGGKLRIDFPSWLLISENTYCNYECNIIKNSIILNPISNFTIYNIKNQDKSTGIGLEVYTISPNGLLIDYKISYDIEVICTDNCLDCETYGDICTECLPELILYNSSCISQCPIGTGIINNTCTQCDILCKSCETSPNICSECYEGFSYKGSCTLSCPLNTTIIFMDIKCIDCDSNCLTCLDDFTNCTSCNFGFNLYYNQCLETCPLGFGDVNGICEECPCTEDLLNNGQCDNLCDVESCNYDNGECKTSVSIKNMPSITAAAGSAVVSTASRAFGKGEIVGSTLALWGLTQSCSWIAIAYSLYKDDRGRRLVEATMKNAVAGMFLTILVVKLVLNIIFTVVYFCKFVRKDYVHYEWIKKHKIWVTIVGIMSGIFSFQLIRLTYTGPSFLSCCKGQFFRLSTVYILLLIYSIISLIFILFPVISLLAYVLFEYSSSQSIFAQALDCMLLTILISIGTVYDIATLSIEIGKETQSQNQNTIAPMRNLETKFAEETKYDEEIIDKKIYNLQNTARDEKETQKGEQLEPENEYSEQNAEPSLKIGDVIESNNGFDLASATPDNCDQEIFTVYHKPSGKNVVVKVEQCLIGADSGIDLVGGTILNIEISRSVSIRKDDSKLGKL</sequence>
<evidence type="ECO:0000256" key="1">
    <source>
        <dbReference type="SAM" id="MobiDB-lite"/>
    </source>
</evidence>
<keyword evidence="2" id="KW-0812">Transmembrane</keyword>
<dbReference type="Gene3D" id="2.10.220.10">
    <property type="entry name" value="Hormone Receptor, Insulin-like Growth Factor Receptor 1, Chain A, domain 2"/>
    <property type="match status" value="2"/>
</dbReference>
<gene>
    <name evidence="3" type="ORF">SteCoe_25742</name>
</gene>
<feature type="compositionally biased region" description="Basic and acidic residues" evidence="1">
    <location>
        <begin position="1322"/>
        <end position="1333"/>
    </location>
</feature>
<proteinExistence type="predicted"/>
<comment type="caution">
    <text evidence="3">The sequence shown here is derived from an EMBL/GenBank/DDBJ whole genome shotgun (WGS) entry which is preliminary data.</text>
</comment>
<keyword evidence="4" id="KW-1185">Reference proteome</keyword>
<feature type="transmembrane region" description="Helical" evidence="2">
    <location>
        <begin position="1253"/>
        <end position="1272"/>
    </location>
</feature>
<keyword evidence="2" id="KW-0472">Membrane</keyword>
<dbReference type="Proteomes" id="UP000187209">
    <property type="component" value="Unassembled WGS sequence"/>
</dbReference>
<dbReference type="SMART" id="SM00261">
    <property type="entry name" value="FU"/>
    <property type="match status" value="3"/>
</dbReference>